<evidence type="ECO:0000259" key="1">
    <source>
        <dbReference type="Pfam" id="PF00326"/>
    </source>
</evidence>
<organism evidence="2 3">
    <name type="scientific">Streptosporangium amethystogenes subsp. fukuiense</name>
    <dbReference type="NCBI Taxonomy" id="698418"/>
    <lineage>
        <taxon>Bacteria</taxon>
        <taxon>Bacillati</taxon>
        <taxon>Actinomycetota</taxon>
        <taxon>Actinomycetes</taxon>
        <taxon>Streptosporangiales</taxon>
        <taxon>Streptosporangiaceae</taxon>
        <taxon>Streptosporangium</taxon>
    </lineage>
</organism>
<dbReference type="SUPFAM" id="SSF82171">
    <property type="entry name" value="DPP6 N-terminal domain-like"/>
    <property type="match status" value="1"/>
</dbReference>
<proteinExistence type="predicted"/>
<dbReference type="InterPro" id="IPR029058">
    <property type="entry name" value="AB_hydrolase_fold"/>
</dbReference>
<dbReference type="Pfam" id="PF00326">
    <property type="entry name" value="Peptidase_S9"/>
    <property type="match status" value="1"/>
</dbReference>
<dbReference type="PANTHER" id="PTHR43056:SF5">
    <property type="entry name" value="PEPTIDASE S9 PROLYL OLIGOPEPTIDASE CATALYTIC DOMAIN-CONTAINING PROTEIN"/>
    <property type="match status" value="1"/>
</dbReference>
<accession>A0ABW2TB82</accession>
<dbReference type="SUPFAM" id="SSF53474">
    <property type="entry name" value="alpha/beta-Hydrolases"/>
    <property type="match status" value="1"/>
</dbReference>
<dbReference type="Gene3D" id="2.120.10.30">
    <property type="entry name" value="TolB, C-terminal domain"/>
    <property type="match status" value="1"/>
</dbReference>
<evidence type="ECO:0000313" key="3">
    <source>
        <dbReference type="Proteomes" id="UP001596514"/>
    </source>
</evidence>
<dbReference type="Gene3D" id="3.40.50.1820">
    <property type="entry name" value="alpha/beta hydrolase"/>
    <property type="match status" value="1"/>
</dbReference>
<dbReference type="InterPro" id="IPR001375">
    <property type="entry name" value="Peptidase_S9_cat"/>
</dbReference>
<sequence>MYDAVQAVGEAVYWIEGRPDGDVLVRWTAAEGRQDVLPEGFHVASYVHEYGGGAYLATERDLWFCNADDQRVYHVRDGGHPVPVTSASSGTWRYADLRLLPGTGELVCVRERHEETGVHNELVVLSAEPSIIASGEDFYMSPEPSPDGKRLAWVSWNAPLMPWDGSRLWLADIGPDGVLTGTRLVAGGDEESVCQPRWSDDGVLHFVSDRSGWWNLYAWRDGHAEPVITGEFEVAAAPWEFGYRTYVFQGDQVIAVVQQGPLHSLVVRRSGGDLERLALPYTSIKPYLATADEKVTFIGSSPTRLPTVVLAETSGAVHELTPVDVTLDQASLVRPEPFTFGTRDGGEAYGLYYLPSGGSDEPPPLLVRAHPGPTANWPLRLDLHAQYFTSRGFAVADVDYRGSTGYGRAYRLGLHHRWGMVDATDCADAARHLVSAGQADPGRVAIWGASAGGYTVLRALAITDVFAVGIARSAVVDLESWSRAAPKFQAHHAELLRGEFSGGSEAAIQRSLLLIHGDEDRVTPLEQARSLNARLVVIPGAGHTLRRPADVRHVLRVELEHILLPGI</sequence>
<feature type="domain" description="Peptidase S9 prolyl oligopeptidase catalytic" evidence="1">
    <location>
        <begin position="382"/>
        <end position="556"/>
    </location>
</feature>
<dbReference type="InterPro" id="IPR011659">
    <property type="entry name" value="WD40"/>
</dbReference>
<gene>
    <name evidence="2" type="ORF">ACFQVD_36045</name>
</gene>
<reference evidence="3" key="1">
    <citation type="journal article" date="2019" name="Int. J. Syst. Evol. Microbiol.">
        <title>The Global Catalogue of Microorganisms (GCM) 10K type strain sequencing project: providing services to taxonomists for standard genome sequencing and annotation.</title>
        <authorList>
            <consortium name="The Broad Institute Genomics Platform"/>
            <consortium name="The Broad Institute Genome Sequencing Center for Infectious Disease"/>
            <person name="Wu L."/>
            <person name="Ma J."/>
        </authorList>
    </citation>
    <scope>NUCLEOTIDE SEQUENCE [LARGE SCALE GENOMIC DNA]</scope>
    <source>
        <strain evidence="3">JCM 10083</strain>
    </source>
</reference>
<dbReference type="InterPro" id="IPR011042">
    <property type="entry name" value="6-blade_b-propeller_TolB-like"/>
</dbReference>
<dbReference type="Pfam" id="PF07676">
    <property type="entry name" value="PD40"/>
    <property type="match status" value="1"/>
</dbReference>
<protein>
    <submittedName>
        <fullName evidence="2">S9 family peptidase</fullName>
    </submittedName>
</protein>
<dbReference type="InterPro" id="IPR050585">
    <property type="entry name" value="Xaa-Pro_dipeptidyl-ppase/CocE"/>
</dbReference>
<comment type="caution">
    <text evidence="2">The sequence shown here is derived from an EMBL/GenBank/DDBJ whole genome shotgun (WGS) entry which is preliminary data.</text>
</comment>
<evidence type="ECO:0000313" key="2">
    <source>
        <dbReference type="EMBL" id="MFC7605527.1"/>
    </source>
</evidence>
<name>A0ABW2TB82_9ACTN</name>
<keyword evidence="3" id="KW-1185">Reference proteome</keyword>
<dbReference type="EMBL" id="JBHTEE010000001">
    <property type="protein sequence ID" value="MFC7605527.1"/>
    <property type="molecule type" value="Genomic_DNA"/>
</dbReference>
<dbReference type="Proteomes" id="UP001596514">
    <property type="component" value="Unassembled WGS sequence"/>
</dbReference>
<dbReference type="PANTHER" id="PTHR43056">
    <property type="entry name" value="PEPTIDASE S9 PROLYL OLIGOPEPTIDASE"/>
    <property type="match status" value="1"/>
</dbReference>
<dbReference type="RefSeq" id="WP_343969091.1">
    <property type="nucleotide sequence ID" value="NZ_BAAAGK010000072.1"/>
</dbReference>